<evidence type="ECO:0000313" key="1">
    <source>
        <dbReference type="EMBL" id="MBA5244487.1"/>
    </source>
</evidence>
<dbReference type="Proteomes" id="UP000523682">
    <property type="component" value="Unassembled WGS sequence"/>
</dbReference>
<proteinExistence type="predicted"/>
<keyword evidence="2" id="KW-1185">Reference proteome</keyword>
<dbReference type="EMBL" id="JACDTZ010000001">
    <property type="protein sequence ID" value="MBA5244487.1"/>
    <property type="molecule type" value="Genomic_DNA"/>
</dbReference>
<gene>
    <name evidence="1" type="ORF">H0193_06655</name>
</gene>
<accession>A0A7W2I3U5</accession>
<comment type="caution">
    <text evidence="1">The sequence shown here is derived from an EMBL/GenBank/DDBJ whole genome shotgun (WGS) entry which is preliminary data.</text>
</comment>
<name>A0A7W2I3U5_9CORY</name>
<protein>
    <submittedName>
        <fullName evidence="1">Uncharacterized protein</fullName>
    </submittedName>
</protein>
<dbReference type="AlphaFoldDB" id="A0A7W2I3U5"/>
<reference evidence="1 2" key="1">
    <citation type="submission" date="2020-07" db="EMBL/GenBank/DDBJ databases">
        <title>Draft genome and description of Corynebacterium haemomassiliense strain Marseile-Q3615 sp. nov.</title>
        <authorList>
            <person name="Boxberger M."/>
            <person name="La Scola B."/>
        </authorList>
    </citation>
    <scope>NUCLEOTIDE SEQUENCE [LARGE SCALE GENOMIC DNA]</scope>
    <source>
        <strain evidence="1 2">Marseille-Q3615</strain>
    </source>
</reference>
<sequence>MGKRKRLKSRERATPRLSSDASHSVEFFMRPDDGAVPSLETFAAWPNKAARKLLPVLAAVAETPPKKFAGGGKWEAMHGTCTGMYEVRARIDGVHYRLFCVLDVLAENVDRPLLTVIDADSKPNGEVFAESRYVELSELRDEYFRPDENGRPVRSLAPASLVASYIART</sequence>
<evidence type="ECO:0000313" key="2">
    <source>
        <dbReference type="Proteomes" id="UP000523682"/>
    </source>
</evidence>
<organism evidence="1 2">
    <name type="scientific">Corynebacterium haemomassiliense</name>
    <dbReference type="NCBI Taxonomy" id="2754726"/>
    <lineage>
        <taxon>Bacteria</taxon>
        <taxon>Bacillati</taxon>
        <taxon>Actinomycetota</taxon>
        <taxon>Actinomycetes</taxon>
        <taxon>Mycobacteriales</taxon>
        <taxon>Corynebacteriaceae</taxon>
        <taxon>Corynebacterium</taxon>
    </lineage>
</organism>
<dbReference type="RefSeq" id="WP_181889103.1">
    <property type="nucleotide sequence ID" value="NZ_JACDTZ010000001.1"/>
</dbReference>